<feature type="region of interest" description="Disordered" evidence="2">
    <location>
        <begin position="24"/>
        <end position="302"/>
    </location>
</feature>
<keyword evidence="4" id="KW-1185">Reference proteome</keyword>
<feature type="compositionally biased region" description="Basic and acidic residues" evidence="2">
    <location>
        <begin position="175"/>
        <end position="199"/>
    </location>
</feature>
<evidence type="ECO:0000313" key="4">
    <source>
        <dbReference type="Proteomes" id="UP001163846"/>
    </source>
</evidence>
<feature type="compositionally biased region" description="Polar residues" evidence="2">
    <location>
        <begin position="213"/>
        <end position="231"/>
    </location>
</feature>
<feature type="compositionally biased region" description="Polar residues" evidence="2">
    <location>
        <begin position="277"/>
        <end position="300"/>
    </location>
</feature>
<feature type="coiled-coil region" evidence="1">
    <location>
        <begin position="545"/>
        <end position="572"/>
    </location>
</feature>
<proteinExistence type="predicted"/>
<feature type="coiled-coil region" evidence="1">
    <location>
        <begin position="442"/>
        <end position="479"/>
    </location>
</feature>
<evidence type="ECO:0000256" key="2">
    <source>
        <dbReference type="SAM" id="MobiDB-lite"/>
    </source>
</evidence>
<dbReference type="Proteomes" id="UP001163846">
    <property type="component" value="Unassembled WGS sequence"/>
</dbReference>
<accession>A0AA38PL29</accession>
<evidence type="ECO:0000313" key="3">
    <source>
        <dbReference type="EMBL" id="KAJ3844923.1"/>
    </source>
</evidence>
<keyword evidence="1" id="KW-0175">Coiled coil</keyword>
<feature type="compositionally biased region" description="Polar residues" evidence="2">
    <location>
        <begin position="314"/>
        <end position="324"/>
    </location>
</feature>
<gene>
    <name evidence="3" type="ORF">F5878DRAFT_3688</name>
</gene>
<name>A0AA38PL29_9AGAR</name>
<feature type="compositionally biased region" description="Basic and acidic residues" evidence="2">
    <location>
        <begin position="25"/>
        <end position="75"/>
    </location>
</feature>
<feature type="region of interest" description="Disordered" evidence="2">
    <location>
        <begin position="314"/>
        <end position="333"/>
    </location>
</feature>
<reference evidence="3" key="1">
    <citation type="submission" date="2022-08" db="EMBL/GenBank/DDBJ databases">
        <authorList>
            <consortium name="DOE Joint Genome Institute"/>
            <person name="Min B."/>
            <person name="Riley R."/>
            <person name="Sierra-Patev S."/>
            <person name="Naranjo-Ortiz M."/>
            <person name="Looney B."/>
            <person name="Konkel Z."/>
            <person name="Slot J.C."/>
            <person name="Sakamoto Y."/>
            <person name="Steenwyk J.L."/>
            <person name="Rokas A."/>
            <person name="Carro J."/>
            <person name="Camarero S."/>
            <person name="Ferreira P."/>
            <person name="Molpeceres G."/>
            <person name="Ruiz-Duenas F.J."/>
            <person name="Serrano A."/>
            <person name="Henrissat B."/>
            <person name="Drula E."/>
            <person name="Hughes K.W."/>
            <person name="Mata J.L."/>
            <person name="Ishikawa N.K."/>
            <person name="Vargas-Isla R."/>
            <person name="Ushijima S."/>
            <person name="Smith C.A."/>
            <person name="Ahrendt S."/>
            <person name="Andreopoulos W."/>
            <person name="He G."/>
            <person name="Labutti K."/>
            <person name="Lipzen A."/>
            <person name="Ng V."/>
            <person name="Sandor L."/>
            <person name="Barry K."/>
            <person name="Martinez A.T."/>
            <person name="Xiao Y."/>
            <person name="Gibbons J.G."/>
            <person name="Terashima K."/>
            <person name="Hibbett D.S."/>
            <person name="Grigoriev I.V."/>
        </authorList>
    </citation>
    <scope>NUCLEOTIDE SEQUENCE</scope>
    <source>
        <strain evidence="3">TFB9207</strain>
    </source>
</reference>
<feature type="compositionally biased region" description="Low complexity" evidence="2">
    <location>
        <begin position="232"/>
        <end position="252"/>
    </location>
</feature>
<comment type="caution">
    <text evidence="3">The sequence shown here is derived from an EMBL/GenBank/DDBJ whole genome shotgun (WGS) entry which is preliminary data.</text>
</comment>
<dbReference type="EMBL" id="MU805944">
    <property type="protein sequence ID" value="KAJ3844923.1"/>
    <property type="molecule type" value="Genomic_DNA"/>
</dbReference>
<evidence type="ECO:0000256" key="1">
    <source>
        <dbReference type="SAM" id="Coils"/>
    </source>
</evidence>
<feature type="compositionally biased region" description="Low complexity" evidence="2">
    <location>
        <begin position="104"/>
        <end position="118"/>
    </location>
</feature>
<protein>
    <submittedName>
        <fullName evidence="3">Uncharacterized protein</fullName>
    </submittedName>
</protein>
<organism evidence="3 4">
    <name type="scientific">Lentinula raphanica</name>
    <dbReference type="NCBI Taxonomy" id="153919"/>
    <lineage>
        <taxon>Eukaryota</taxon>
        <taxon>Fungi</taxon>
        <taxon>Dikarya</taxon>
        <taxon>Basidiomycota</taxon>
        <taxon>Agaricomycotina</taxon>
        <taxon>Agaricomycetes</taxon>
        <taxon>Agaricomycetidae</taxon>
        <taxon>Agaricales</taxon>
        <taxon>Marasmiineae</taxon>
        <taxon>Omphalotaceae</taxon>
        <taxon>Lentinula</taxon>
    </lineage>
</organism>
<feature type="compositionally biased region" description="Polar residues" evidence="2">
    <location>
        <begin position="131"/>
        <end position="143"/>
    </location>
</feature>
<sequence>MQRLRNLSMEAVEIEIVISYIPPTKDGRKQEAHQAKNLQLERERTSSWDWDRDSTRQREQRDSDYSHSRTRDRTQEGSSRYPSHKDSDYTKGSRSSKVPFDNGSFSRQQSQPAASSSGRGFGLNDRAGGHAQSSKSNDANDSSWDAAGAEPDSIGWGNIGRGWSTESPSAWEPTEQAKDKGPQEYKEFRSDRAKTKKSVETWPFMSPPPGTPTSPRVSRKNPSSHTSKSLQNPSVQSSSNSPFTSSTRTTPNPSNPPPFRAQAPNPSTSAPKPISHLPSSSNTHITRTSMYDDSNVQPMSPMSVLDLKNSHHLQNASPSTTERSGMSVFSARRTSKSKLSRKILGMFDHAVKKEVEYRTVAKKYERWKKIQESPQYGRVRLNGQKKLDSVRSQLKQQRDKLPQKINTEIKAIADMITVNLPSSSSSSSTTDDVNIGEFTVKVRATLEELNEYILQLRNTQEEQKKAAEVEKEAVAVKEAKEREAAAAAVAQGHNKPREVTLDELKTLISELEHRSYEIMDAQDENRRTFVSPEFIEEALEGGEEEELLHRELDELDERMKDIGEEVEKLGIEIAKLSFSAQEEALQKKLDHNARLKKELELKVAALDRAAIKRREKIDDLSNQIRNLHTLPKPVYSYNSLIQPFVERIVDRIVEQELKPIILGLKATTKDQVKARQLLIAESIEKALQPIVQMTAEIVRRSNTLAATRNGH</sequence>
<dbReference type="AlphaFoldDB" id="A0AA38PL29"/>